<organism evidence="5 6">
    <name type="scientific">Conidiobolus coronatus (strain ATCC 28846 / CBS 209.66 / NRRL 28638)</name>
    <name type="common">Delacroixia coronata</name>
    <dbReference type="NCBI Taxonomy" id="796925"/>
    <lineage>
        <taxon>Eukaryota</taxon>
        <taxon>Fungi</taxon>
        <taxon>Fungi incertae sedis</taxon>
        <taxon>Zoopagomycota</taxon>
        <taxon>Entomophthoromycotina</taxon>
        <taxon>Entomophthoromycetes</taxon>
        <taxon>Entomophthorales</taxon>
        <taxon>Ancylistaceae</taxon>
        <taxon>Conidiobolus</taxon>
    </lineage>
</organism>
<dbReference type="EMBL" id="KQ964561">
    <property type="protein sequence ID" value="KXN68770.1"/>
    <property type="molecule type" value="Genomic_DNA"/>
</dbReference>
<keyword evidence="6" id="KW-1185">Reference proteome</keyword>
<sequence length="536" mass="61256">MDPSNVQSPRLGRRSTLVEENYERVTHSPSGRAIPLRVQIDSVLTKIAELTSLNSHQPAEDFKQFETLKLKLEQLENLQRDFEEFENWLIQNGVNLGPYKLSYSNLEGKGLTATEYIKQDTLLFNIPKKLMLTTTTASECPITSDLIAKDPMLKAIPSLRLVIHLLVERFKEHKSFWNAYINLLPKVNYTPLEFNLEELLYLKGSLTMVEIIKLTKRAAKQYLHFYSILENYGESTFILTKRNFTWAAFKWALLTVMTRQNPLPFAPNGESPHTGLGLVPLWDLCNHEHGQITTFYNPETESLESGAMQTFQAGDPIRMHYGNRSNIDFFLYSGFCQPKITEFDRLPISLAILDQNDPLSFKRKKLCQLLRLPTSNTFQLLGAPILENSKPLMRFLVIQVLPEADIESLLEQTPDLAPNLAASLGREGLKDRNQAEILLDNKLQDAKCLKHVIQWLLIKLKVQFRFLSGTIKNDEYILNSLSPSLPSSFPTIFILKMKFIEYAQLELIISELEALIKDLMLNQSKSFSSANSSLLI</sequence>
<dbReference type="CDD" id="cd19176">
    <property type="entry name" value="SET_SETD3"/>
    <property type="match status" value="1"/>
</dbReference>
<dbReference type="PROSITE" id="PS51565">
    <property type="entry name" value="SAM_MT85_SETD3"/>
    <property type="match status" value="1"/>
</dbReference>
<evidence type="ECO:0000256" key="3">
    <source>
        <dbReference type="ARBA" id="ARBA00022691"/>
    </source>
</evidence>
<dbReference type="GO" id="GO:0032259">
    <property type="term" value="P:methylation"/>
    <property type="evidence" value="ECO:0007669"/>
    <property type="project" value="UniProtKB-KW"/>
</dbReference>
<evidence type="ECO:0000313" key="6">
    <source>
        <dbReference type="Proteomes" id="UP000070444"/>
    </source>
</evidence>
<dbReference type="STRING" id="796925.A0A137P116"/>
<dbReference type="PANTHER" id="PTHR13271">
    <property type="entry name" value="UNCHARACTERIZED PUTATIVE METHYLTRANSFERASE"/>
    <property type="match status" value="1"/>
</dbReference>
<keyword evidence="2 4" id="KW-0808">Transferase</keyword>
<dbReference type="OrthoDB" id="42889at2759"/>
<evidence type="ECO:0000256" key="1">
    <source>
        <dbReference type="ARBA" id="ARBA00022603"/>
    </source>
</evidence>
<dbReference type="Proteomes" id="UP000070444">
    <property type="component" value="Unassembled WGS sequence"/>
</dbReference>
<evidence type="ECO:0000256" key="2">
    <source>
        <dbReference type="ARBA" id="ARBA00022679"/>
    </source>
</evidence>
<keyword evidence="1 4" id="KW-0489">Methyltransferase</keyword>
<evidence type="ECO:0000313" key="5">
    <source>
        <dbReference type="EMBL" id="KXN68770.1"/>
    </source>
</evidence>
<dbReference type="GO" id="GO:0018064">
    <property type="term" value="F:protein-L-histidine N-tele-methyltransferase activity"/>
    <property type="evidence" value="ECO:0007669"/>
    <property type="project" value="UniProtKB-EC"/>
</dbReference>
<dbReference type="InterPro" id="IPR025785">
    <property type="entry name" value="SETD3"/>
</dbReference>
<evidence type="ECO:0000256" key="4">
    <source>
        <dbReference type="PROSITE-ProRule" id="PRU00898"/>
    </source>
</evidence>
<gene>
    <name evidence="5" type="ORF">CONCODRAFT_166232</name>
</gene>
<comment type="similarity">
    <text evidence="4">Belongs to the class V-like SAM-binding methyltransferase superfamily. SETD3 actin-histidine methyltransferase family.</text>
</comment>
<reference evidence="5 6" key="1">
    <citation type="journal article" date="2015" name="Genome Biol. Evol.">
        <title>Phylogenomic analyses indicate that early fungi evolved digesting cell walls of algal ancestors of land plants.</title>
        <authorList>
            <person name="Chang Y."/>
            <person name="Wang S."/>
            <person name="Sekimoto S."/>
            <person name="Aerts A.L."/>
            <person name="Choi C."/>
            <person name="Clum A."/>
            <person name="LaButti K.M."/>
            <person name="Lindquist E.A."/>
            <person name="Yee Ngan C."/>
            <person name="Ohm R.A."/>
            <person name="Salamov A.A."/>
            <person name="Grigoriev I.V."/>
            <person name="Spatafora J.W."/>
            <person name="Berbee M.L."/>
        </authorList>
    </citation>
    <scope>NUCLEOTIDE SEQUENCE [LARGE SCALE GENOMIC DNA]</scope>
    <source>
        <strain evidence="5 6">NRRL 28638</strain>
    </source>
</reference>
<dbReference type="GO" id="GO:0016279">
    <property type="term" value="F:protein-lysine N-methyltransferase activity"/>
    <property type="evidence" value="ECO:0007669"/>
    <property type="project" value="TreeGrafter"/>
</dbReference>
<accession>A0A137P116</accession>
<dbReference type="EC" id="2.1.1.85" evidence="4"/>
<comment type="catalytic activity">
    <reaction evidence="4">
        <text>L-histidyl-[protein] + S-adenosyl-L-methionine = N(tele)-methyl-L-histidyl-[protein] + S-adenosyl-L-homocysteine + H(+)</text>
        <dbReference type="Rhea" id="RHEA:19369"/>
        <dbReference type="Rhea" id="RHEA-COMP:9745"/>
        <dbReference type="Rhea" id="RHEA-COMP:11600"/>
        <dbReference type="ChEBI" id="CHEBI:15378"/>
        <dbReference type="ChEBI" id="CHEBI:16367"/>
        <dbReference type="ChEBI" id="CHEBI:29979"/>
        <dbReference type="ChEBI" id="CHEBI:57856"/>
        <dbReference type="ChEBI" id="CHEBI:59789"/>
        <dbReference type="EC" id="2.1.1.85"/>
    </reaction>
</comment>
<dbReference type="Gene3D" id="3.90.1410.10">
    <property type="entry name" value="set domain protein methyltransferase, domain 1"/>
    <property type="match status" value="1"/>
</dbReference>
<dbReference type="InterPro" id="IPR046341">
    <property type="entry name" value="SET_dom_sf"/>
</dbReference>
<keyword evidence="3 4" id="KW-0949">S-adenosyl-L-methionine</keyword>
<protein>
    <recommendedName>
        <fullName evidence="4">protein-histidine N-methyltransferase</fullName>
        <ecNumber evidence="4">2.1.1.85</ecNumber>
    </recommendedName>
</protein>
<proteinExistence type="inferred from homology"/>
<dbReference type="InterPro" id="IPR044428">
    <property type="entry name" value="SETD3_SET"/>
</dbReference>
<dbReference type="InterPro" id="IPR050600">
    <property type="entry name" value="SETD3_SETD6_MTase"/>
</dbReference>
<dbReference type="SUPFAM" id="SSF82199">
    <property type="entry name" value="SET domain"/>
    <property type="match status" value="1"/>
</dbReference>
<dbReference type="AlphaFoldDB" id="A0A137P116"/>
<name>A0A137P116_CONC2</name>
<dbReference type="PANTHER" id="PTHR13271:SF47">
    <property type="entry name" value="ACTIN-HISTIDINE N-METHYLTRANSFERASE"/>
    <property type="match status" value="1"/>
</dbReference>